<dbReference type="InterPro" id="IPR051906">
    <property type="entry name" value="TolC-like"/>
</dbReference>
<dbReference type="Pfam" id="PF02321">
    <property type="entry name" value="OEP"/>
    <property type="match status" value="1"/>
</dbReference>
<sequence>MRPLTACFILLLLIAAPPSSGRAAESTGLTVAAAVRTALANNLGLQLQQDDVEAAAGIREAAGGEFDVFFSGEAGIAGQEYPLLAPDTPEEERSGQWTAGVRKKFITGTEVNLNWQNSRFSSSPQIYLLDPYYRSSLTLGIRQPLLQGFGIANQTANLRAADRDLEAAALLVGSEAANLAAMVRRAYWNLVYAWQDREVKVLSITLAKRLVNETATKIEAGRLAEVDRYQPESEVARREENLILADRAIGLYEDELKLLMNSGDWQTALTPTDRPPTTPVEPDFDQVLQRALRLRPDIQAADLSREAAEIREDAARNQTRPDLALIGIVGRGGSDDAYGDTLDDAIDDPETQWQAGLALSIPLQNATATGNYRQARAARSKADNTAQLLRLHVRQGVGTTIRDVRLAIKAMEATRKTSLATRKRLEAEQAKFEAGRATTLDVLTAQEAYAESLSQEKRAEVSYAIALAELYRIQGLTGPAATP</sequence>
<keyword evidence="10" id="KW-1185">Reference proteome</keyword>
<keyword evidence="4" id="KW-1134">Transmembrane beta strand</keyword>
<protein>
    <submittedName>
        <fullName evidence="9">Outer membrane protein TolC</fullName>
    </submittedName>
</protein>
<accession>A0A840UTX5</accession>
<keyword evidence="7" id="KW-0998">Cell outer membrane</keyword>
<reference evidence="9 10" key="1">
    <citation type="submission" date="2020-08" db="EMBL/GenBank/DDBJ databases">
        <title>Genomic Encyclopedia of Type Strains, Phase IV (KMG-IV): sequencing the most valuable type-strain genomes for metagenomic binning, comparative biology and taxonomic classification.</title>
        <authorList>
            <person name="Goeker M."/>
        </authorList>
    </citation>
    <scope>NUCLEOTIDE SEQUENCE [LARGE SCALE GENOMIC DNA]</scope>
    <source>
        <strain evidence="9 10">DSM 28570</strain>
    </source>
</reference>
<evidence type="ECO:0000256" key="4">
    <source>
        <dbReference type="ARBA" id="ARBA00022452"/>
    </source>
</evidence>
<comment type="subcellular location">
    <subcellularLocation>
        <location evidence="1">Cell outer membrane</location>
    </subcellularLocation>
</comment>
<dbReference type="PANTHER" id="PTHR30026">
    <property type="entry name" value="OUTER MEMBRANE PROTEIN TOLC"/>
    <property type="match status" value="1"/>
</dbReference>
<evidence type="ECO:0000256" key="8">
    <source>
        <dbReference type="SAM" id="SignalP"/>
    </source>
</evidence>
<dbReference type="SUPFAM" id="SSF56954">
    <property type="entry name" value="Outer membrane efflux proteins (OEP)"/>
    <property type="match status" value="1"/>
</dbReference>
<dbReference type="GO" id="GO:0009279">
    <property type="term" value="C:cell outer membrane"/>
    <property type="evidence" value="ECO:0007669"/>
    <property type="project" value="UniProtKB-SubCell"/>
</dbReference>
<evidence type="ECO:0000313" key="10">
    <source>
        <dbReference type="Proteomes" id="UP000539642"/>
    </source>
</evidence>
<evidence type="ECO:0000256" key="7">
    <source>
        <dbReference type="ARBA" id="ARBA00023237"/>
    </source>
</evidence>
<feature type="chain" id="PRO_5032950597" evidence="8">
    <location>
        <begin position="24"/>
        <end position="483"/>
    </location>
</feature>
<dbReference type="RefSeq" id="WP_183351945.1">
    <property type="nucleotide sequence ID" value="NZ_JACHEO010000019.1"/>
</dbReference>
<dbReference type="Proteomes" id="UP000539642">
    <property type="component" value="Unassembled WGS sequence"/>
</dbReference>
<dbReference type="GO" id="GO:0015288">
    <property type="term" value="F:porin activity"/>
    <property type="evidence" value="ECO:0007669"/>
    <property type="project" value="TreeGrafter"/>
</dbReference>
<keyword evidence="6" id="KW-0472">Membrane</keyword>
<comment type="caution">
    <text evidence="9">The sequence shown here is derived from an EMBL/GenBank/DDBJ whole genome shotgun (WGS) entry which is preliminary data.</text>
</comment>
<evidence type="ECO:0000256" key="2">
    <source>
        <dbReference type="ARBA" id="ARBA00007613"/>
    </source>
</evidence>
<dbReference type="AlphaFoldDB" id="A0A840UTX5"/>
<feature type="signal peptide" evidence="8">
    <location>
        <begin position="1"/>
        <end position="23"/>
    </location>
</feature>
<gene>
    <name evidence="9" type="ORF">HNQ81_002886</name>
</gene>
<comment type="similarity">
    <text evidence="2">Belongs to the outer membrane factor (OMF) (TC 1.B.17) family.</text>
</comment>
<keyword evidence="3" id="KW-0813">Transport</keyword>
<dbReference type="EMBL" id="JACHEO010000019">
    <property type="protein sequence ID" value="MBB5349135.1"/>
    <property type="molecule type" value="Genomic_DNA"/>
</dbReference>
<dbReference type="GO" id="GO:0015562">
    <property type="term" value="F:efflux transmembrane transporter activity"/>
    <property type="evidence" value="ECO:0007669"/>
    <property type="project" value="InterPro"/>
</dbReference>
<name>A0A840UTX5_9BACT</name>
<dbReference type="InterPro" id="IPR003423">
    <property type="entry name" value="OMP_efflux"/>
</dbReference>
<keyword evidence="8" id="KW-0732">Signal</keyword>
<dbReference type="PANTHER" id="PTHR30026:SF23">
    <property type="entry name" value="TO APRF-PUTATIVE OUTER MEMBRANE EFFLUX PROTEIN OR SECRETED ALKALINE PHOSPHATASE-RELATED"/>
    <property type="match status" value="1"/>
</dbReference>
<dbReference type="Gene3D" id="1.20.1600.10">
    <property type="entry name" value="Outer membrane efflux proteins (OEP)"/>
    <property type="match status" value="1"/>
</dbReference>
<dbReference type="GO" id="GO:1990281">
    <property type="term" value="C:efflux pump complex"/>
    <property type="evidence" value="ECO:0007669"/>
    <property type="project" value="TreeGrafter"/>
</dbReference>
<evidence type="ECO:0000256" key="5">
    <source>
        <dbReference type="ARBA" id="ARBA00022692"/>
    </source>
</evidence>
<evidence type="ECO:0000256" key="6">
    <source>
        <dbReference type="ARBA" id="ARBA00023136"/>
    </source>
</evidence>
<keyword evidence="5" id="KW-0812">Transmembrane</keyword>
<proteinExistence type="inferred from homology"/>
<evidence type="ECO:0000256" key="1">
    <source>
        <dbReference type="ARBA" id="ARBA00004442"/>
    </source>
</evidence>
<evidence type="ECO:0000256" key="3">
    <source>
        <dbReference type="ARBA" id="ARBA00022448"/>
    </source>
</evidence>
<organism evidence="9 10">
    <name type="scientific">Desulfoprunum benzoelyticum</name>
    <dbReference type="NCBI Taxonomy" id="1506996"/>
    <lineage>
        <taxon>Bacteria</taxon>
        <taxon>Pseudomonadati</taxon>
        <taxon>Thermodesulfobacteriota</taxon>
        <taxon>Desulfobulbia</taxon>
        <taxon>Desulfobulbales</taxon>
        <taxon>Desulfobulbaceae</taxon>
        <taxon>Desulfoprunum</taxon>
    </lineage>
</organism>
<evidence type="ECO:0000313" key="9">
    <source>
        <dbReference type="EMBL" id="MBB5349135.1"/>
    </source>
</evidence>